<evidence type="ECO:0000313" key="2">
    <source>
        <dbReference type="EMBL" id="KJR83013.1"/>
    </source>
</evidence>
<accession>A0A0F2LZX9</accession>
<dbReference type="RefSeq" id="XP_016585689.1">
    <property type="nucleotide sequence ID" value="XM_016731469.1"/>
</dbReference>
<proteinExistence type="predicted"/>
<dbReference type="VEuPathDB" id="FungiDB:SPSK_04669"/>
<dbReference type="EMBL" id="AXCR01000010">
    <property type="protein sequence ID" value="KJR83013.1"/>
    <property type="molecule type" value="Genomic_DNA"/>
</dbReference>
<name>A0A0F2LZX9_SPOSC</name>
<gene>
    <name evidence="2" type="ORF">SPSK_04669</name>
</gene>
<sequence length="123" mass="14054">MPNDCFSDVYSVRGRLGAAAMRWLRRSEADAAEWDKRSADEKHRKASRDKSRVPHHRDLVSCTALGWLAVQFAVHAGLDLDSSGQHYAFPRIRIAIYTVLRKRIAGPKALAEFRLMWLNDSFL</sequence>
<dbReference type="AlphaFoldDB" id="A0A0F2LZX9"/>
<reference evidence="2 3" key="2">
    <citation type="journal article" date="2015" name="Eukaryot. Cell">
        <title>Asexual propagation of a virulent clone complex in a human and feline outbreak of sporotrichosis.</title>
        <authorList>
            <person name="Teixeira Mde M."/>
            <person name="Rodrigues A.M."/>
            <person name="Tsui C.K."/>
            <person name="de Almeida L.G."/>
            <person name="Van Diepeningen A.D."/>
            <person name="van den Ende B.G."/>
            <person name="Fernandes G.F."/>
            <person name="Kano R."/>
            <person name="Hamelin R.C."/>
            <person name="Lopes-Bezerra L.M."/>
            <person name="Vasconcelos A.T."/>
            <person name="de Hoog S."/>
            <person name="de Camargo Z.P."/>
            <person name="Felipe M.S."/>
        </authorList>
    </citation>
    <scope>NUCLEOTIDE SEQUENCE [LARGE SCALE GENOMIC DNA]</scope>
    <source>
        <strain evidence="2 3">1099-18</strain>
    </source>
</reference>
<dbReference type="KEGG" id="ssck:SPSK_04669"/>
<feature type="region of interest" description="Disordered" evidence="1">
    <location>
        <begin position="29"/>
        <end position="52"/>
    </location>
</feature>
<dbReference type="GeneID" id="27666746"/>
<evidence type="ECO:0000313" key="3">
    <source>
        <dbReference type="Proteomes" id="UP000033710"/>
    </source>
</evidence>
<protein>
    <submittedName>
        <fullName evidence="2">Uncharacterized protein</fullName>
    </submittedName>
</protein>
<evidence type="ECO:0000256" key="1">
    <source>
        <dbReference type="SAM" id="MobiDB-lite"/>
    </source>
</evidence>
<organism evidence="2 3">
    <name type="scientific">Sporothrix schenckii 1099-18</name>
    <dbReference type="NCBI Taxonomy" id="1397361"/>
    <lineage>
        <taxon>Eukaryota</taxon>
        <taxon>Fungi</taxon>
        <taxon>Dikarya</taxon>
        <taxon>Ascomycota</taxon>
        <taxon>Pezizomycotina</taxon>
        <taxon>Sordariomycetes</taxon>
        <taxon>Sordariomycetidae</taxon>
        <taxon>Ophiostomatales</taxon>
        <taxon>Ophiostomataceae</taxon>
        <taxon>Sporothrix</taxon>
    </lineage>
</organism>
<dbReference type="Proteomes" id="UP000033710">
    <property type="component" value="Unassembled WGS sequence"/>
</dbReference>
<reference evidence="2 3" key="1">
    <citation type="journal article" date="2014" name="BMC Genomics">
        <title>Comparative genomics of the major fungal agents of human and animal Sporotrichosis: Sporothrix schenckii and Sporothrix brasiliensis.</title>
        <authorList>
            <person name="Teixeira M.M."/>
            <person name="de Almeida L.G."/>
            <person name="Kubitschek-Barreira P."/>
            <person name="Alves F.L."/>
            <person name="Kioshima E.S."/>
            <person name="Abadio A.K."/>
            <person name="Fernandes L."/>
            <person name="Derengowski L.S."/>
            <person name="Ferreira K.S."/>
            <person name="Souza R.C."/>
            <person name="Ruiz J.C."/>
            <person name="de Andrade N.C."/>
            <person name="Paes H.C."/>
            <person name="Nicola A.M."/>
            <person name="Albuquerque P."/>
            <person name="Gerber A.L."/>
            <person name="Martins V.P."/>
            <person name="Peconick L.D."/>
            <person name="Neto A.V."/>
            <person name="Chaucanez C.B."/>
            <person name="Silva P.A."/>
            <person name="Cunha O.L."/>
            <person name="de Oliveira F.F."/>
            <person name="dos Santos T.C."/>
            <person name="Barros A.L."/>
            <person name="Soares M.A."/>
            <person name="de Oliveira L.M."/>
            <person name="Marini M.M."/>
            <person name="Villalobos-Duno H."/>
            <person name="Cunha M.M."/>
            <person name="de Hoog S."/>
            <person name="da Silveira J.F."/>
            <person name="Henrissat B."/>
            <person name="Nino-Vega G.A."/>
            <person name="Cisalpino P.S."/>
            <person name="Mora-Montes H.M."/>
            <person name="Almeida S.R."/>
            <person name="Stajich J.E."/>
            <person name="Lopes-Bezerra L.M."/>
            <person name="Vasconcelos A.T."/>
            <person name="Felipe M.S."/>
        </authorList>
    </citation>
    <scope>NUCLEOTIDE SEQUENCE [LARGE SCALE GENOMIC DNA]</scope>
    <source>
        <strain evidence="2 3">1099-18</strain>
    </source>
</reference>
<comment type="caution">
    <text evidence="2">The sequence shown here is derived from an EMBL/GenBank/DDBJ whole genome shotgun (WGS) entry which is preliminary data.</text>
</comment>